<reference evidence="5 6" key="1">
    <citation type="submission" date="2016-11" db="EMBL/GenBank/DDBJ databases">
        <title>The macronuclear genome of Stentor coeruleus: a giant cell with tiny introns.</title>
        <authorList>
            <person name="Slabodnick M."/>
            <person name="Ruby J.G."/>
            <person name="Reiff S.B."/>
            <person name="Swart E.C."/>
            <person name="Gosai S."/>
            <person name="Prabakaran S."/>
            <person name="Witkowska E."/>
            <person name="Larue G.E."/>
            <person name="Fisher S."/>
            <person name="Freeman R.M."/>
            <person name="Gunawardena J."/>
            <person name="Chu W."/>
            <person name="Stover N.A."/>
            <person name="Gregory B.D."/>
            <person name="Nowacki M."/>
            <person name="Derisi J."/>
            <person name="Roy S.W."/>
            <person name="Marshall W.F."/>
            <person name="Sood P."/>
        </authorList>
    </citation>
    <scope>NUCLEOTIDE SEQUENCE [LARGE SCALE GENOMIC DNA]</scope>
    <source>
        <strain evidence="5">WM001</strain>
    </source>
</reference>
<evidence type="ECO:0000256" key="1">
    <source>
        <dbReference type="ARBA" id="ARBA00022441"/>
    </source>
</evidence>
<dbReference type="Gene3D" id="2.120.10.80">
    <property type="entry name" value="Kelch-type beta propeller"/>
    <property type="match status" value="2"/>
</dbReference>
<feature type="domain" description="Tyrosine-protein kinase ephrin type A/B receptor-like" evidence="4">
    <location>
        <begin position="570"/>
        <end position="615"/>
    </location>
</feature>
<keyword evidence="2" id="KW-0677">Repeat</keyword>
<sequence>MWEDVQLTSDLHPSSRIYYGSFTSALNENFYIFGGKTSTGMKNDFWKFDPVNFSWSSLETINPPSVRQAFAYTSFLIDGDEYFAVFGGESRVGLKNDFYILFMSTLEWIKMENFGDEIEAYSYNTMEYYNGCFYMTSGYPSYEWYFRFYKYCLDEQAWVELTNDNETEENKGYHSSFIYNGYFYVLSGGFAGWFEPTIKIDLNGDDYLWTIDEKMPWFAIDSYGLALNGNILYVFGGFNIEYYSYSNELFSVDLETGNSYLLSELNISPEKRMHASMVAINGELYVFGGKTSEILYNDMWVFNVVKENWKEQSISGDVPSPRHSHAVDSDGDAMVLFGGEDVTGLKNDLFIYNSLKSYWKKLITKSEVYPRNTKGACLVLKFPLVYIYGGITDSGISGDLWQFDIGSLEYTKLSWLFPRSYSKCYIFDNLFYVIEGNQENDTGFHGYEIYNIELNSWDRSNYPYYYSYVDGLQIMLNNTYVKVGGQTWLLELSGEADVFQPNGSIYQYPYYFSYVYFSAFTYHRDRIYSFGGGLSQARFPVFLSGTYDFYYIDMKEICFEGACDPLCSKGTYKSDQGCIECKPGSYSEIMGSEKCNLCPIGTYNANTGGSSFRQCLPCPEGTFNDKPGSSICFECPAGLNCPAGSKKPYKIKITNDYSSIQPKMYISPNNSISFIYILTVIGFSLLLITITLLVFNLRTKLGLIDLYTDKHNYKLHKPMILTKNKIGGFFSLVFLVIAIIFVGSSIIEYKTNNIQETKALVPLIILEESVENFIANKLEATSTFVGYGGSCGVNNTCNEKIFINTTNLYGSSFKYSCEISENDACIVKVTCYDCELRGGASIFINSKEKLSLASEIYVNITSDSSIPNEISSIRNEIYASKNYVFIGSKASEFYYTLTPSLFRSQSSNWQGEITGYHVSTEEFPLPGSQSLDIDLPISAEFKIMIYLYKSNSGLFTDRIFKQSVLILISGILGSVFGIMGAIAGVMKFIEGQHLNITENFINKTNFSDIRNKRKLIQHVNFGRDNEKLKESKEKGSLDLEKSQVLV</sequence>
<dbReference type="AlphaFoldDB" id="A0A1R2BV41"/>
<keyword evidence="1" id="KW-0880">Kelch repeat</keyword>
<dbReference type="OrthoDB" id="292123at2759"/>
<proteinExistence type="predicted"/>
<dbReference type="Gene3D" id="2.10.50.10">
    <property type="entry name" value="Tumor Necrosis Factor Receptor, subunit A, domain 2"/>
    <property type="match status" value="1"/>
</dbReference>
<evidence type="ECO:0000313" key="5">
    <source>
        <dbReference type="EMBL" id="OMJ80673.1"/>
    </source>
</evidence>
<evidence type="ECO:0000313" key="6">
    <source>
        <dbReference type="Proteomes" id="UP000187209"/>
    </source>
</evidence>
<gene>
    <name evidence="5" type="ORF">SteCoe_19006</name>
</gene>
<evidence type="ECO:0000256" key="2">
    <source>
        <dbReference type="ARBA" id="ARBA00022737"/>
    </source>
</evidence>
<protein>
    <recommendedName>
        <fullName evidence="4">Tyrosine-protein kinase ephrin type A/B receptor-like domain-containing protein</fullName>
    </recommendedName>
</protein>
<organism evidence="5 6">
    <name type="scientific">Stentor coeruleus</name>
    <dbReference type="NCBI Taxonomy" id="5963"/>
    <lineage>
        <taxon>Eukaryota</taxon>
        <taxon>Sar</taxon>
        <taxon>Alveolata</taxon>
        <taxon>Ciliophora</taxon>
        <taxon>Postciliodesmatophora</taxon>
        <taxon>Heterotrichea</taxon>
        <taxon>Heterotrichida</taxon>
        <taxon>Stentoridae</taxon>
        <taxon>Stentor</taxon>
    </lineage>
</organism>
<dbReference type="SMART" id="SM01411">
    <property type="entry name" value="Ephrin_rec_like"/>
    <property type="match status" value="1"/>
</dbReference>
<feature type="transmembrane region" description="Helical" evidence="3">
    <location>
        <begin position="726"/>
        <end position="747"/>
    </location>
</feature>
<dbReference type="SUPFAM" id="SSF57184">
    <property type="entry name" value="Growth factor receptor domain"/>
    <property type="match status" value="1"/>
</dbReference>
<dbReference type="CDD" id="cd00185">
    <property type="entry name" value="TNFRSF"/>
    <property type="match status" value="1"/>
</dbReference>
<dbReference type="PANTHER" id="PTHR46093">
    <property type="entry name" value="ACYL-COA-BINDING DOMAIN-CONTAINING PROTEIN 5"/>
    <property type="match status" value="1"/>
</dbReference>
<dbReference type="Pfam" id="PF07699">
    <property type="entry name" value="Ephrin_rec_like"/>
    <property type="match status" value="1"/>
</dbReference>
<comment type="caution">
    <text evidence="5">The sequence shown here is derived from an EMBL/GenBank/DDBJ whole genome shotgun (WGS) entry which is preliminary data.</text>
</comment>
<keyword evidence="3" id="KW-1133">Transmembrane helix</keyword>
<dbReference type="InterPro" id="IPR009030">
    <property type="entry name" value="Growth_fac_rcpt_cys_sf"/>
</dbReference>
<feature type="transmembrane region" description="Helical" evidence="3">
    <location>
        <begin position="964"/>
        <end position="986"/>
    </location>
</feature>
<dbReference type="InterPro" id="IPR015915">
    <property type="entry name" value="Kelch-typ_b-propeller"/>
</dbReference>
<evidence type="ECO:0000256" key="3">
    <source>
        <dbReference type="SAM" id="Phobius"/>
    </source>
</evidence>
<dbReference type="PANTHER" id="PTHR46093:SF18">
    <property type="entry name" value="FIBRONECTIN TYPE-III DOMAIN-CONTAINING PROTEIN"/>
    <property type="match status" value="1"/>
</dbReference>
<keyword evidence="3" id="KW-0812">Transmembrane</keyword>
<name>A0A1R2BV41_9CILI</name>
<dbReference type="Proteomes" id="UP000187209">
    <property type="component" value="Unassembled WGS sequence"/>
</dbReference>
<dbReference type="InterPro" id="IPR011641">
    <property type="entry name" value="Tyr-kin_ephrin_A/B_rcpt-like"/>
</dbReference>
<feature type="transmembrane region" description="Helical" evidence="3">
    <location>
        <begin position="674"/>
        <end position="695"/>
    </location>
</feature>
<evidence type="ECO:0000259" key="4">
    <source>
        <dbReference type="Pfam" id="PF07699"/>
    </source>
</evidence>
<keyword evidence="3" id="KW-0472">Membrane</keyword>
<dbReference type="Pfam" id="PF24681">
    <property type="entry name" value="Kelch_KLHDC2_KLHL20_DRC7"/>
    <property type="match status" value="2"/>
</dbReference>
<accession>A0A1R2BV41</accession>
<dbReference type="EMBL" id="MPUH01000413">
    <property type="protein sequence ID" value="OMJ80673.1"/>
    <property type="molecule type" value="Genomic_DNA"/>
</dbReference>
<keyword evidence="6" id="KW-1185">Reference proteome</keyword>
<dbReference type="SUPFAM" id="SSF117281">
    <property type="entry name" value="Kelch motif"/>
    <property type="match status" value="3"/>
</dbReference>